<dbReference type="STRING" id="1215104.GCA_000730585_01977"/>
<evidence type="ECO:0000256" key="1">
    <source>
        <dbReference type="SAM" id="MobiDB-lite"/>
    </source>
</evidence>
<organism evidence="2 3">
    <name type="scientific">Pseudomonas japonica</name>
    <dbReference type="NCBI Taxonomy" id="256466"/>
    <lineage>
        <taxon>Bacteria</taxon>
        <taxon>Pseudomonadati</taxon>
        <taxon>Pseudomonadota</taxon>
        <taxon>Gammaproteobacteria</taxon>
        <taxon>Pseudomonadales</taxon>
        <taxon>Pseudomonadaceae</taxon>
        <taxon>Pseudomonas</taxon>
    </lineage>
</organism>
<dbReference type="InterPro" id="IPR008727">
    <property type="entry name" value="PAAR_motif"/>
</dbReference>
<proteinExistence type="predicted"/>
<evidence type="ECO:0000313" key="3">
    <source>
        <dbReference type="Proteomes" id="UP000198407"/>
    </source>
</evidence>
<dbReference type="AlphaFoldDB" id="A0A239FZK7"/>
<protein>
    <submittedName>
        <fullName evidence="2">PAAR motif-containing protein</fullName>
    </submittedName>
</protein>
<dbReference type="CDD" id="cd14744">
    <property type="entry name" value="PAAR_CT_2"/>
    <property type="match status" value="1"/>
</dbReference>
<accession>A0A239FZK7</accession>
<dbReference type="RefSeq" id="WP_052419486.1">
    <property type="nucleotide sequence ID" value="NZ_FZOL01000011.1"/>
</dbReference>
<evidence type="ECO:0000313" key="2">
    <source>
        <dbReference type="EMBL" id="SNS62210.1"/>
    </source>
</evidence>
<feature type="region of interest" description="Disordered" evidence="1">
    <location>
        <begin position="89"/>
        <end position="136"/>
    </location>
</feature>
<reference evidence="3" key="1">
    <citation type="submission" date="2017-06" db="EMBL/GenBank/DDBJ databases">
        <authorList>
            <person name="Varghese N."/>
            <person name="Submissions S."/>
        </authorList>
    </citation>
    <scope>NUCLEOTIDE SEQUENCE [LARGE SCALE GENOMIC DNA]</scope>
    <source>
        <strain evidence="3">DSM 22348</strain>
    </source>
</reference>
<dbReference type="EMBL" id="FZOL01000011">
    <property type="protein sequence ID" value="SNS62210.1"/>
    <property type="molecule type" value="Genomic_DNA"/>
</dbReference>
<feature type="compositionally biased region" description="Low complexity" evidence="1">
    <location>
        <begin position="109"/>
        <end position="130"/>
    </location>
</feature>
<keyword evidence="3" id="KW-1185">Reference proteome</keyword>
<dbReference type="Pfam" id="PF05488">
    <property type="entry name" value="PAAR_motif"/>
    <property type="match status" value="1"/>
</dbReference>
<sequence>MAQKGFFLRQGDKTSCGGLITGSDTQILMYGIAHARQGDAVTCGITGKSYTIQGGVWWITSNGIPVAGTLDSVSGCPCQARLYHTHTHSTYVGREPEPSATRARSSFVPSSRSATPSTPSPASTPQSMAPPGSPEAITRSCGGAIQLINQHGAACAKHDYLLLHHGEPVGQSRLNDEGYSHICESTAPVHLQVATSAPSPVLE</sequence>
<gene>
    <name evidence="2" type="ORF">SAMN05444352_11169</name>
</gene>
<dbReference type="OrthoDB" id="9204728at2"/>
<name>A0A239FZK7_9PSED</name>
<dbReference type="Proteomes" id="UP000198407">
    <property type="component" value="Unassembled WGS sequence"/>
</dbReference>